<dbReference type="InterPro" id="IPR012337">
    <property type="entry name" value="RNaseH-like_sf"/>
</dbReference>
<keyword evidence="3" id="KW-1185">Reference proteome</keyword>
<evidence type="ECO:0000313" key="2">
    <source>
        <dbReference type="EMBL" id="CAG8844321.1"/>
    </source>
</evidence>
<proteinExistence type="predicted"/>
<dbReference type="EMBL" id="CAJVQB010075462">
    <property type="protein sequence ID" value="CAG8844321.1"/>
    <property type="molecule type" value="Genomic_DNA"/>
</dbReference>
<feature type="non-terminal residue" evidence="2">
    <location>
        <position position="1"/>
    </location>
</feature>
<feature type="domain" description="HAT C-terminal dimerisation" evidence="1">
    <location>
        <begin position="53"/>
        <end position="112"/>
    </location>
</feature>
<dbReference type="InterPro" id="IPR008906">
    <property type="entry name" value="HATC_C_dom"/>
</dbReference>
<reference evidence="2 3" key="1">
    <citation type="submission" date="2021-06" db="EMBL/GenBank/DDBJ databases">
        <authorList>
            <person name="Kallberg Y."/>
            <person name="Tangrot J."/>
            <person name="Rosling A."/>
        </authorList>
    </citation>
    <scope>NUCLEOTIDE SEQUENCE [LARGE SCALE GENOMIC DNA]</scope>
    <source>
        <strain evidence="2 3">120-4 pot B 10/14</strain>
    </source>
</reference>
<evidence type="ECO:0000259" key="1">
    <source>
        <dbReference type="Pfam" id="PF05699"/>
    </source>
</evidence>
<gene>
    <name evidence="2" type="ORF">GMARGA_LOCUS37035</name>
</gene>
<evidence type="ECO:0000313" key="3">
    <source>
        <dbReference type="Proteomes" id="UP000789901"/>
    </source>
</evidence>
<sequence>QCKKVARYASTLWKAFGNNENTCRQLLAQLASYQLNEPPYDEPFEPDCETLQTWWKSLKDVHTHLPTLATKLLNITPHSASCERGFSTLGWIYGKKRVKLAFEKVEGLAKIHRYYMTHAKEEISYINHDLTLEDMLIVANESGELDNDDSDSEEDYIEDSEVEFESLDEILYLEAKFDLDHEIFGGNGRSNNDSSRSGSENVVEPNYNYNVDNLVDEIFTR</sequence>
<dbReference type="Pfam" id="PF05699">
    <property type="entry name" value="Dimer_Tnp_hAT"/>
    <property type="match status" value="1"/>
</dbReference>
<dbReference type="SUPFAM" id="SSF53098">
    <property type="entry name" value="Ribonuclease H-like"/>
    <property type="match status" value="1"/>
</dbReference>
<comment type="caution">
    <text evidence="2">The sequence shown here is derived from an EMBL/GenBank/DDBJ whole genome shotgun (WGS) entry which is preliminary data.</text>
</comment>
<organism evidence="2 3">
    <name type="scientific">Gigaspora margarita</name>
    <dbReference type="NCBI Taxonomy" id="4874"/>
    <lineage>
        <taxon>Eukaryota</taxon>
        <taxon>Fungi</taxon>
        <taxon>Fungi incertae sedis</taxon>
        <taxon>Mucoromycota</taxon>
        <taxon>Glomeromycotina</taxon>
        <taxon>Glomeromycetes</taxon>
        <taxon>Diversisporales</taxon>
        <taxon>Gigasporaceae</taxon>
        <taxon>Gigaspora</taxon>
    </lineage>
</organism>
<name>A0ABN7X1B0_GIGMA</name>
<protein>
    <submittedName>
        <fullName evidence="2">28987_t:CDS:1</fullName>
    </submittedName>
</protein>
<dbReference type="Proteomes" id="UP000789901">
    <property type="component" value="Unassembled WGS sequence"/>
</dbReference>
<accession>A0ABN7X1B0</accession>